<evidence type="ECO:0000313" key="2">
    <source>
        <dbReference type="EMBL" id="PEN77318.1"/>
    </source>
</evidence>
<sequence>MFAAHQGRYGYRRITLELQNRGYVINHKTVHTLMEKLGLKSLVRIKNIALTKGKRENSHQIF</sequence>
<dbReference type="Proteomes" id="UP000220691">
    <property type="component" value="Unassembled WGS sequence"/>
</dbReference>
<dbReference type="Pfam" id="PF13276">
    <property type="entry name" value="HTH_21"/>
    <property type="match status" value="1"/>
</dbReference>
<dbReference type="EMBL" id="NUAN01000342">
    <property type="protein sequence ID" value="PEN77318.1"/>
    <property type="molecule type" value="Genomic_DNA"/>
</dbReference>
<organism evidence="2 3">
    <name type="scientific">Bacillus cereus</name>
    <dbReference type="NCBI Taxonomy" id="1396"/>
    <lineage>
        <taxon>Bacteria</taxon>
        <taxon>Bacillati</taxon>
        <taxon>Bacillota</taxon>
        <taxon>Bacilli</taxon>
        <taxon>Bacillales</taxon>
        <taxon>Bacillaceae</taxon>
        <taxon>Bacillus</taxon>
        <taxon>Bacillus cereus group</taxon>
    </lineage>
</organism>
<proteinExistence type="predicted"/>
<evidence type="ECO:0000259" key="1">
    <source>
        <dbReference type="Pfam" id="PF13276"/>
    </source>
</evidence>
<feature type="domain" description="HTH-like" evidence="1">
    <location>
        <begin position="2"/>
        <end position="44"/>
    </location>
</feature>
<name>A0A9X6YJC9_BACCE</name>
<comment type="caution">
    <text evidence="2">The sequence shown here is derived from an EMBL/GenBank/DDBJ whole genome shotgun (WGS) entry which is preliminary data.</text>
</comment>
<protein>
    <recommendedName>
        <fullName evidence="1">HTH-like domain-containing protein</fullName>
    </recommendedName>
</protein>
<dbReference type="AlphaFoldDB" id="A0A9X6YJC9"/>
<accession>A0A9X6YJC9</accession>
<evidence type="ECO:0000313" key="3">
    <source>
        <dbReference type="Proteomes" id="UP000220691"/>
    </source>
</evidence>
<gene>
    <name evidence="2" type="ORF">CN553_31265</name>
</gene>
<dbReference type="InterPro" id="IPR025948">
    <property type="entry name" value="HTH-like_dom"/>
</dbReference>
<reference evidence="2 3" key="1">
    <citation type="submission" date="2017-09" db="EMBL/GenBank/DDBJ databases">
        <title>Large-scale bioinformatics analysis of Bacillus genomes uncovers conserved roles of natural products in bacterial physiology.</title>
        <authorList>
            <consortium name="Agbiome Team Llc"/>
            <person name="Bleich R.M."/>
            <person name="Kirk G.J."/>
            <person name="Santa Maria K.C."/>
            <person name="Allen S.E."/>
            <person name="Farag S."/>
            <person name="Shank E.A."/>
            <person name="Bowers A."/>
        </authorList>
    </citation>
    <scope>NUCLEOTIDE SEQUENCE [LARGE SCALE GENOMIC DNA]</scope>
    <source>
        <strain evidence="2 3">AFS027647</strain>
    </source>
</reference>